<evidence type="ECO:0000256" key="3">
    <source>
        <dbReference type="ARBA" id="ARBA00010202"/>
    </source>
</evidence>
<dbReference type="GO" id="GO:0009423">
    <property type="term" value="P:chorismate biosynthetic process"/>
    <property type="evidence" value="ECO:0007669"/>
    <property type="project" value="UniProtKB-UniRule"/>
</dbReference>
<keyword evidence="11 14" id="KW-0067">ATP-binding</keyword>
<name>A0A1Q6DSM7_METT1</name>
<dbReference type="STRING" id="1903181.BTN85_2019"/>
<dbReference type="HAMAP" id="MF_00370">
    <property type="entry name" value="Shik_kinase_arch"/>
    <property type="match status" value="1"/>
</dbReference>
<dbReference type="GO" id="GO:0008652">
    <property type="term" value="P:amino acid biosynthetic process"/>
    <property type="evidence" value="ECO:0007669"/>
    <property type="project" value="UniProtKB-KW"/>
</dbReference>
<protein>
    <recommendedName>
        <fullName evidence="5 14">Shikimate kinase</fullName>
        <shortName evidence="14">SK</shortName>
        <ecNumber evidence="4 14">2.7.1.71</ecNumber>
    </recommendedName>
</protein>
<evidence type="ECO:0000256" key="4">
    <source>
        <dbReference type="ARBA" id="ARBA00012154"/>
    </source>
</evidence>
<comment type="caution">
    <text evidence="17">The sequence shown here is derived from an EMBL/GenBank/DDBJ whole genome shotgun (WGS) entry which is preliminary data.</text>
</comment>
<evidence type="ECO:0000256" key="7">
    <source>
        <dbReference type="ARBA" id="ARBA00022605"/>
    </source>
</evidence>
<keyword evidence="12 14" id="KW-0057">Aromatic amino acid biosynthesis</keyword>
<dbReference type="Gene3D" id="3.30.230.10">
    <property type="match status" value="1"/>
</dbReference>
<evidence type="ECO:0000259" key="16">
    <source>
        <dbReference type="Pfam" id="PF08544"/>
    </source>
</evidence>
<dbReference type="NCBIfam" id="TIGR01920">
    <property type="entry name" value="Shik_kin_archae"/>
    <property type="match status" value="1"/>
</dbReference>
<proteinExistence type="inferred from homology"/>
<dbReference type="InParanoid" id="A0A1Q6DSM7"/>
<dbReference type="Pfam" id="PF08544">
    <property type="entry name" value="GHMP_kinases_C"/>
    <property type="match status" value="1"/>
</dbReference>
<feature type="domain" description="GHMP kinase C-terminal" evidence="16">
    <location>
        <begin position="205"/>
        <end position="268"/>
    </location>
</feature>
<keyword evidence="7 14" id="KW-0028">Amino-acid biosynthesis</keyword>
<dbReference type="FunCoup" id="A0A1Q6DSM7">
    <property type="interactions" value="74"/>
</dbReference>
<evidence type="ECO:0000256" key="5">
    <source>
        <dbReference type="ARBA" id="ARBA00013853"/>
    </source>
</evidence>
<dbReference type="GO" id="GO:0005737">
    <property type="term" value="C:cytoplasm"/>
    <property type="evidence" value="ECO:0007669"/>
    <property type="project" value="UniProtKB-SubCell"/>
</dbReference>
<dbReference type="PIRSF" id="PIRSF005758">
    <property type="entry name" value="Shikimt_kin_arch"/>
    <property type="match status" value="1"/>
</dbReference>
<evidence type="ECO:0000256" key="11">
    <source>
        <dbReference type="ARBA" id="ARBA00022840"/>
    </source>
</evidence>
<feature type="domain" description="GHMP kinase N-terminal" evidence="15">
    <location>
        <begin position="59"/>
        <end position="146"/>
    </location>
</feature>
<sequence length="282" mass="29508">MDDGCVGVARAPGAATIVNAVAGWNGAAFAINLYTKAEVRLKEGDKITGDAGGLDPTLIEIAVEKTLDYYGLDLGGEVVTSSELPVSRGLKSSSAAANAVVLATCEAIGEDPEPETGIGLGVEAAIEADVTVTGAYDDASASYLGGITITDNKKRRLLKRQEKEHDVLIVFPSERHRSGSTDVEKTKLLESLVKKAHQMALNDEVEDALTLNGLLYCATLGYDEQIAVDALEAGAEAAGLSGTGTAFAALVKKQKIPSVKEAWDKYGKVIETQINNKGATKL</sequence>
<dbReference type="GO" id="GO:0009073">
    <property type="term" value="P:aromatic amino acid family biosynthetic process"/>
    <property type="evidence" value="ECO:0007669"/>
    <property type="project" value="UniProtKB-KW"/>
</dbReference>
<evidence type="ECO:0000256" key="9">
    <source>
        <dbReference type="ARBA" id="ARBA00022741"/>
    </source>
</evidence>
<dbReference type="UniPathway" id="UPA00053">
    <property type="reaction ID" value="UER00088"/>
</dbReference>
<evidence type="ECO:0000259" key="15">
    <source>
        <dbReference type="Pfam" id="PF00288"/>
    </source>
</evidence>
<evidence type="ECO:0000313" key="18">
    <source>
        <dbReference type="Proteomes" id="UP000185744"/>
    </source>
</evidence>
<accession>A0A1Q6DSM7</accession>
<keyword evidence="18" id="KW-1185">Reference proteome</keyword>
<dbReference type="InterPro" id="IPR010189">
    <property type="entry name" value="SK_arc"/>
</dbReference>
<comment type="catalytic activity">
    <reaction evidence="13 14">
        <text>shikimate + ATP = 3-phosphoshikimate + ADP + H(+)</text>
        <dbReference type="Rhea" id="RHEA:13121"/>
        <dbReference type="ChEBI" id="CHEBI:15378"/>
        <dbReference type="ChEBI" id="CHEBI:30616"/>
        <dbReference type="ChEBI" id="CHEBI:36208"/>
        <dbReference type="ChEBI" id="CHEBI:145989"/>
        <dbReference type="ChEBI" id="CHEBI:456216"/>
        <dbReference type="EC" id="2.7.1.71"/>
    </reaction>
</comment>
<feature type="binding site" evidence="14">
    <location>
        <begin position="85"/>
        <end position="95"/>
    </location>
    <ligand>
        <name>ATP</name>
        <dbReference type="ChEBI" id="CHEBI:30616"/>
    </ligand>
</feature>
<dbReference type="EMBL" id="MSDW01000002">
    <property type="protein sequence ID" value="OKY77369.1"/>
    <property type="molecule type" value="Genomic_DNA"/>
</dbReference>
<evidence type="ECO:0000313" key="17">
    <source>
        <dbReference type="EMBL" id="OKY77369.1"/>
    </source>
</evidence>
<dbReference type="InterPro" id="IPR006204">
    <property type="entry name" value="GHMP_kinase_N_dom"/>
</dbReference>
<evidence type="ECO:0000256" key="2">
    <source>
        <dbReference type="ARBA" id="ARBA00004842"/>
    </source>
</evidence>
<evidence type="ECO:0000256" key="6">
    <source>
        <dbReference type="ARBA" id="ARBA00022490"/>
    </source>
</evidence>
<dbReference type="AlphaFoldDB" id="A0A1Q6DSM7"/>
<comment type="pathway">
    <text evidence="2 14">Metabolic intermediate biosynthesis; chorismate biosynthesis; chorismate from D-erythrose 4-phosphate and phosphoenolpyruvate: step 5/7.</text>
</comment>
<keyword evidence="9 14" id="KW-0547">Nucleotide-binding</keyword>
<dbReference type="EC" id="2.7.1.71" evidence="4 14"/>
<keyword evidence="10 14" id="KW-0418">Kinase</keyword>
<evidence type="ECO:0000256" key="8">
    <source>
        <dbReference type="ARBA" id="ARBA00022679"/>
    </source>
</evidence>
<evidence type="ECO:0000256" key="13">
    <source>
        <dbReference type="ARBA" id="ARBA00048567"/>
    </source>
</evidence>
<dbReference type="PANTHER" id="PTHR20861:SF3">
    <property type="entry name" value="SHIKIMATE KINASE"/>
    <property type="match status" value="1"/>
</dbReference>
<evidence type="ECO:0000256" key="1">
    <source>
        <dbReference type="ARBA" id="ARBA00004496"/>
    </source>
</evidence>
<gene>
    <name evidence="14" type="primary">aroK</name>
    <name evidence="17" type="ORF">BTN85_2019</name>
</gene>
<dbReference type="SUPFAM" id="SSF54211">
    <property type="entry name" value="Ribosomal protein S5 domain 2-like"/>
    <property type="match status" value="1"/>
</dbReference>
<dbReference type="Proteomes" id="UP000185744">
    <property type="component" value="Unassembled WGS sequence"/>
</dbReference>
<organism evidence="17 18">
    <name type="scientific">Methanohalarchaeum thermophilum</name>
    <dbReference type="NCBI Taxonomy" id="1903181"/>
    <lineage>
        <taxon>Archaea</taxon>
        <taxon>Methanobacteriati</taxon>
        <taxon>Methanobacteriota</taxon>
        <taxon>Methanonatronarchaeia</taxon>
        <taxon>Methanonatronarchaeales</taxon>
        <taxon>Methanonatronarchaeaceae</taxon>
        <taxon>Candidatus Methanohalarchaeum</taxon>
    </lineage>
</organism>
<comment type="similarity">
    <text evidence="3 14">Belongs to the GHMP kinase family. Archaeal shikimate kinase subfamily.</text>
</comment>
<dbReference type="InterPro" id="IPR020568">
    <property type="entry name" value="Ribosomal_Su5_D2-typ_SF"/>
</dbReference>
<evidence type="ECO:0000256" key="10">
    <source>
        <dbReference type="ARBA" id="ARBA00022777"/>
    </source>
</evidence>
<dbReference type="GO" id="GO:0004765">
    <property type="term" value="F:shikimate kinase activity"/>
    <property type="evidence" value="ECO:0007669"/>
    <property type="project" value="UniProtKB-UniRule"/>
</dbReference>
<keyword evidence="6 14" id="KW-0963">Cytoplasm</keyword>
<dbReference type="Pfam" id="PF00288">
    <property type="entry name" value="GHMP_kinases_N"/>
    <property type="match status" value="1"/>
</dbReference>
<evidence type="ECO:0000256" key="12">
    <source>
        <dbReference type="ARBA" id="ARBA00023141"/>
    </source>
</evidence>
<evidence type="ECO:0000256" key="14">
    <source>
        <dbReference type="HAMAP-Rule" id="MF_00370"/>
    </source>
</evidence>
<dbReference type="InterPro" id="IPR013750">
    <property type="entry name" value="GHMP_kinase_C_dom"/>
</dbReference>
<dbReference type="PANTHER" id="PTHR20861">
    <property type="entry name" value="HOMOSERINE/4-DIPHOSPHOCYTIDYL-2-C-METHYL-D-ERYTHRITOL KINASE"/>
    <property type="match status" value="1"/>
</dbReference>
<comment type="subcellular location">
    <subcellularLocation>
        <location evidence="1 14">Cytoplasm</location>
    </subcellularLocation>
</comment>
<dbReference type="GO" id="GO:0005524">
    <property type="term" value="F:ATP binding"/>
    <property type="evidence" value="ECO:0007669"/>
    <property type="project" value="UniProtKB-UniRule"/>
</dbReference>
<dbReference type="InterPro" id="IPR014721">
    <property type="entry name" value="Ribsml_uS5_D2-typ_fold_subgr"/>
</dbReference>
<keyword evidence="8 14" id="KW-0808">Transferase</keyword>
<reference evidence="17" key="1">
    <citation type="submission" date="2016-12" db="EMBL/GenBank/DDBJ databases">
        <title>Discovery of methanogenic haloarchaea.</title>
        <authorList>
            <person name="Sorokin D.Y."/>
            <person name="Makarova K.S."/>
            <person name="Abbas B."/>
            <person name="Ferrer M."/>
            <person name="Golyshin P.N."/>
        </authorList>
    </citation>
    <scope>NUCLEOTIDE SEQUENCE [LARGE SCALE GENOMIC DNA]</scope>
    <source>
        <strain evidence="17">HMET1</strain>
    </source>
</reference>